<comment type="function">
    <text evidence="5">Involved in chemotaxis. Part of a chemotaxis signal transduction system that modulates chemotaxis in response to various stimuli. Catalyzes the demethylation of specific methylglutamate residues introduced into the chemoreceptors (methyl-accepting chemotaxis proteins or MCP) by CheR. Also mediates the irreversible deamidation of specific glutamine residues to glutamic acid.</text>
</comment>
<dbReference type="GO" id="GO:0000156">
    <property type="term" value="F:phosphorelay response regulator activity"/>
    <property type="evidence" value="ECO:0007669"/>
    <property type="project" value="InterPro"/>
</dbReference>
<evidence type="ECO:0000313" key="11">
    <source>
        <dbReference type="EMBL" id="KAA9006410.1"/>
    </source>
</evidence>
<reference evidence="11 12" key="1">
    <citation type="submission" date="2019-09" db="EMBL/GenBank/DDBJ databases">
        <title>Bacillus ochoae sp. nov., Paenibacillus whitsoniae sp. nov., Paenibacillus spiritus sp. nov. Isolated from the Mars Exploration Rover during spacecraft assembly.</title>
        <authorList>
            <person name="Seuylemezian A."/>
            <person name="Vaishampayan P."/>
        </authorList>
    </citation>
    <scope>NUCLEOTIDE SEQUENCE [LARGE SCALE GENOMIC DNA]</scope>
    <source>
        <strain evidence="11 12">MER_111</strain>
    </source>
</reference>
<dbReference type="CDD" id="cd17541">
    <property type="entry name" value="REC_CheB-like"/>
    <property type="match status" value="1"/>
</dbReference>
<evidence type="ECO:0000256" key="1">
    <source>
        <dbReference type="ARBA" id="ARBA00022490"/>
    </source>
</evidence>
<dbReference type="GO" id="GO:0005737">
    <property type="term" value="C:cytoplasm"/>
    <property type="evidence" value="ECO:0007669"/>
    <property type="project" value="UniProtKB-SubCell"/>
</dbReference>
<feature type="compositionally biased region" description="Low complexity" evidence="8">
    <location>
        <begin position="239"/>
        <end position="272"/>
    </location>
</feature>
<evidence type="ECO:0000313" key="12">
    <source>
        <dbReference type="Proteomes" id="UP000367750"/>
    </source>
</evidence>
<dbReference type="SMART" id="SM00448">
    <property type="entry name" value="REC"/>
    <property type="match status" value="1"/>
</dbReference>
<dbReference type="AlphaFoldDB" id="A0A5J5GEK4"/>
<protein>
    <recommendedName>
        <fullName evidence="5">Protein-glutamate methylesterase/protein-glutamine glutaminase</fullName>
        <ecNumber evidence="5">3.1.1.61</ecNumber>
        <ecNumber evidence="5">3.5.1.44</ecNumber>
    </recommendedName>
</protein>
<feature type="active site" evidence="5 6">
    <location>
        <position position="286"/>
    </location>
</feature>
<dbReference type="OrthoDB" id="9793421at2"/>
<dbReference type="PANTHER" id="PTHR42872:SF6">
    <property type="entry name" value="PROTEIN-GLUTAMATE METHYLESTERASE_PROTEIN-GLUTAMINE GLUTAMINASE"/>
    <property type="match status" value="1"/>
</dbReference>
<dbReference type="InterPro" id="IPR035909">
    <property type="entry name" value="CheB_C"/>
</dbReference>
<dbReference type="RefSeq" id="WP_150457241.1">
    <property type="nucleotide sequence ID" value="NZ_VYKK01000005.1"/>
</dbReference>
<dbReference type="CDD" id="cd16432">
    <property type="entry name" value="CheB_Rec"/>
    <property type="match status" value="1"/>
</dbReference>
<feature type="domain" description="Response regulatory" evidence="9">
    <location>
        <begin position="5"/>
        <end position="122"/>
    </location>
</feature>
<name>A0A5J5GEK4_9BACL</name>
<organism evidence="11 12">
    <name type="scientific">Paenibacillus spiritus</name>
    <dbReference type="NCBI Taxonomy" id="2496557"/>
    <lineage>
        <taxon>Bacteria</taxon>
        <taxon>Bacillati</taxon>
        <taxon>Bacillota</taxon>
        <taxon>Bacilli</taxon>
        <taxon>Bacillales</taxon>
        <taxon>Paenibacillaceae</taxon>
        <taxon>Paenibacillus</taxon>
    </lineage>
</organism>
<dbReference type="PANTHER" id="PTHR42872">
    <property type="entry name" value="PROTEIN-GLUTAMATE METHYLESTERASE/PROTEIN-GLUTAMINE GLUTAMINASE"/>
    <property type="match status" value="1"/>
</dbReference>
<sequence length="467" mass="49636">MKPYNVLVVDDSAFMRKIISDLIESDPRFKVAATATNGQEALDKVKEIKPDLVTMDVEMPELNGLEALKQIMETHPLPVIMLSGINEQGMRETILALEGGAFDFIRKPSISNSQDIMAVGESLREQMNAAMQARERREARSAEAAAQASAAPPASSVPGVPPSPPEPAGGRPTEPFRPAASALPRTAPPARELPRPGREKPAAPGPAGPAAGEAPRKGGVRPPAKEAPAKPLLRREASRPAALERPADAAARAVRPGMASVPPSKPAAAPEPGTKGLRKLVAVGTSTGGPRALKTLLENIPGDFPAPIVIVQHMPPSFTKSLAQRLNSFSPLEVMEAEHGMVLKNGTAYVAPGGYHMKVVEMGGGQYAIQLTREEARNGHRPSVDTLFESLLPLEQLERHAVIMTGMGSDGAKMMKALYDAGVTSTFAENEETCVVYGMPRSAVELQCVTHVLPLQEIAPKLVQVVR</sequence>
<dbReference type="GO" id="GO:0006935">
    <property type="term" value="P:chemotaxis"/>
    <property type="evidence" value="ECO:0007669"/>
    <property type="project" value="UniProtKB-UniRule"/>
</dbReference>
<evidence type="ECO:0000259" key="9">
    <source>
        <dbReference type="PROSITE" id="PS50110"/>
    </source>
</evidence>
<evidence type="ECO:0000256" key="7">
    <source>
        <dbReference type="PROSITE-ProRule" id="PRU00169"/>
    </source>
</evidence>
<comment type="similarity">
    <text evidence="5">Belongs to the CheB family.</text>
</comment>
<dbReference type="SUPFAM" id="SSF52738">
    <property type="entry name" value="Methylesterase CheB, C-terminal domain"/>
    <property type="match status" value="1"/>
</dbReference>
<comment type="catalytic activity">
    <reaction evidence="4 5">
        <text>[protein]-L-glutamate 5-O-methyl ester + H2O = L-glutamyl-[protein] + methanol + H(+)</text>
        <dbReference type="Rhea" id="RHEA:23236"/>
        <dbReference type="Rhea" id="RHEA-COMP:10208"/>
        <dbReference type="Rhea" id="RHEA-COMP:10311"/>
        <dbReference type="ChEBI" id="CHEBI:15377"/>
        <dbReference type="ChEBI" id="CHEBI:15378"/>
        <dbReference type="ChEBI" id="CHEBI:17790"/>
        <dbReference type="ChEBI" id="CHEBI:29973"/>
        <dbReference type="ChEBI" id="CHEBI:82795"/>
        <dbReference type="EC" id="3.1.1.61"/>
    </reaction>
</comment>
<accession>A0A5J5GEK4</accession>
<keyword evidence="2 5" id="KW-0145">Chemotaxis</keyword>
<evidence type="ECO:0000259" key="10">
    <source>
        <dbReference type="PROSITE" id="PS50122"/>
    </source>
</evidence>
<dbReference type="InterPro" id="IPR000673">
    <property type="entry name" value="Sig_transdc_resp-reg_Me-estase"/>
</dbReference>
<feature type="compositionally biased region" description="Low complexity" evidence="8">
    <location>
        <begin position="142"/>
        <end position="158"/>
    </location>
</feature>
<comment type="catalytic activity">
    <reaction evidence="5">
        <text>L-glutaminyl-[protein] + H2O = L-glutamyl-[protein] + NH4(+)</text>
        <dbReference type="Rhea" id="RHEA:16441"/>
        <dbReference type="Rhea" id="RHEA-COMP:10207"/>
        <dbReference type="Rhea" id="RHEA-COMP:10208"/>
        <dbReference type="ChEBI" id="CHEBI:15377"/>
        <dbReference type="ChEBI" id="CHEBI:28938"/>
        <dbReference type="ChEBI" id="CHEBI:29973"/>
        <dbReference type="ChEBI" id="CHEBI:30011"/>
        <dbReference type="EC" id="3.5.1.44"/>
    </reaction>
</comment>
<feature type="active site" evidence="5 6">
    <location>
        <position position="313"/>
    </location>
</feature>
<dbReference type="Gene3D" id="3.40.50.180">
    <property type="entry name" value="Methylesterase CheB, C-terminal domain"/>
    <property type="match status" value="1"/>
</dbReference>
<dbReference type="PROSITE" id="PS50122">
    <property type="entry name" value="CHEB"/>
    <property type="match status" value="1"/>
</dbReference>
<evidence type="ECO:0000256" key="8">
    <source>
        <dbReference type="SAM" id="MobiDB-lite"/>
    </source>
</evidence>
<dbReference type="EC" id="3.1.1.61" evidence="5"/>
<dbReference type="SUPFAM" id="SSF52172">
    <property type="entry name" value="CheY-like"/>
    <property type="match status" value="1"/>
</dbReference>
<feature type="region of interest" description="Disordered" evidence="8">
    <location>
        <begin position="127"/>
        <end position="276"/>
    </location>
</feature>
<keyword evidence="3 5" id="KW-0378">Hydrolase</keyword>
<dbReference type="EC" id="3.5.1.44" evidence="5"/>
<gene>
    <name evidence="5" type="primary">cheB</name>
    <name evidence="11" type="ORF">F4V43_05510</name>
</gene>
<comment type="subcellular location">
    <subcellularLocation>
        <location evidence="5">Cytoplasm</location>
    </subcellularLocation>
</comment>
<dbReference type="Pfam" id="PF01339">
    <property type="entry name" value="CheB_methylest"/>
    <property type="match status" value="1"/>
</dbReference>
<keyword evidence="12" id="KW-1185">Reference proteome</keyword>
<dbReference type="Proteomes" id="UP000367750">
    <property type="component" value="Unassembled WGS sequence"/>
</dbReference>
<evidence type="ECO:0000256" key="2">
    <source>
        <dbReference type="ARBA" id="ARBA00022500"/>
    </source>
</evidence>
<dbReference type="GO" id="GO:0008984">
    <property type="term" value="F:protein-glutamate methylesterase activity"/>
    <property type="evidence" value="ECO:0007669"/>
    <property type="project" value="UniProtKB-UniRule"/>
</dbReference>
<feature type="active site" evidence="5 6">
    <location>
        <position position="410"/>
    </location>
</feature>
<evidence type="ECO:0000256" key="4">
    <source>
        <dbReference type="ARBA" id="ARBA00048267"/>
    </source>
</evidence>
<feature type="compositionally biased region" description="Basic and acidic residues" evidence="8">
    <location>
        <begin position="223"/>
        <end position="238"/>
    </location>
</feature>
<comment type="domain">
    <text evidence="5">Contains a C-terminal catalytic domain, and an N-terminal region which modulates catalytic activity.</text>
</comment>
<evidence type="ECO:0000256" key="3">
    <source>
        <dbReference type="ARBA" id="ARBA00022801"/>
    </source>
</evidence>
<feature type="compositionally biased region" description="Basic and acidic residues" evidence="8">
    <location>
        <begin position="192"/>
        <end position="201"/>
    </location>
</feature>
<keyword evidence="5 7" id="KW-0597">Phosphoprotein</keyword>
<comment type="PTM">
    <text evidence="5">Phosphorylated by CheA. Phosphorylation of the N-terminal regulatory domain activates the methylesterase activity.</text>
</comment>
<feature type="domain" description="CheB-type methylesterase" evidence="10">
    <location>
        <begin position="270"/>
        <end position="467"/>
    </location>
</feature>
<dbReference type="Pfam" id="PF00072">
    <property type="entry name" value="Response_reg"/>
    <property type="match status" value="1"/>
</dbReference>
<dbReference type="InterPro" id="IPR001789">
    <property type="entry name" value="Sig_transdc_resp-reg_receiver"/>
</dbReference>
<dbReference type="InterPro" id="IPR011006">
    <property type="entry name" value="CheY-like_superfamily"/>
</dbReference>
<dbReference type="InterPro" id="IPR008248">
    <property type="entry name" value="CheB-like"/>
</dbReference>
<dbReference type="PROSITE" id="PS50110">
    <property type="entry name" value="RESPONSE_REGULATORY"/>
    <property type="match status" value="1"/>
</dbReference>
<comment type="caution">
    <text evidence="11">The sequence shown here is derived from an EMBL/GenBank/DDBJ whole genome shotgun (WGS) entry which is preliminary data.</text>
</comment>
<dbReference type="Gene3D" id="3.40.50.2300">
    <property type="match status" value="1"/>
</dbReference>
<dbReference type="GO" id="GO:0050568">
    <property type="term" value="F:protein-glutamine glutaminase activity"/>
    <property type="evidence" value="ECO:0007669"/>
    <property type="project" value="UniProtKB-UniRule"/>
</dbReference>
<dbReference type="HAMAP" id="MF_00099">
    <property type="entry name" value="CheB_chemtxs"/>
    <property type="match status" value="1"/>
</dbReference>
<evidence type="ECO:0000256" key="5">
    <source>
        <dbReference type="HAMAP-Rule" id="MF_00099"/>
    </source>
</evidence>
<proteinExistence type="inferred from homology"/>
<feature type="modified residue" description="4-aspartylphosphate" evidence="5 7">
    <location>
        <position position="56"/>
    </location>
</feature>
<evidence type="ECO:0000256" key="6">
    <source>
        <dbReference type="PROSITE-ProRule" id="PRU00050"/>
    </source>
</evidence>
<dbReference type="EMBL" id="VYKK01000005">
    <property type="protein sequence ID" value="KAA9006410.1"/>
    <property type="molecule type" value="Genomic_DNA"/>
</dbReference>
<keyword evidence="1 5" id="KW-0963">Cytoplasm</keyword>